<evidence type="ECO:0000259" key="1">
    <source>
        <dbReference type="PROSITE" id="PS50021"/>
    </source>
</evidence>
<dbReference type="GO" id="GO:0051015">
    <property type="term" value="F:actin filament binding"/>
    <property type="evidence" value="ECO:0007669"/>
    <property type="project" value="TreeGrafter"/>
</dbReference>
<gene>
    <name evidence="2" type="ORF">PUMCH_003432</name>
</gene>
<accession>A0AAX4HBZ1</accession>
<feature type="domain" description="Calponin-homology (CH)" evidence="1">
    <location>
        <begin position="31"/>
        <end position="145"/>
    </location>
</feature>
<organism evidence="2 3">
    <name type="scientific">Australozyma saopauloensis</name>
    <dbReference type="NCBI Taxonomy" id="291208"/>
    <lineage>
        <taxon>Eukaryota</taxon>
        <taxon>Fungi</taxon>
        <taxon>Dikarya</taxon>
        <taxon>Ascomycota</taxon>
        <taxon>Saccharomycotina</taxon>
        <taxon>Pichiomycetes</taxon>
        <taxon>Metschnikowiaceae</taxon>
        <taxon>Australozyma</taxon>
    </lineage>
</organism>
<dbReference type="GO" id="GO:0015629">
    <property type="term" value="C:actin cytoskeleton"/>
    <property type="evidence" value="ECO:0007669"/>
    <property type="project" value="TreeGrafter"/>
</dbReference>
<proteinExistence type="predicted"/>
<dbReference type="PRINTS" id="PR00888">
    <property type="entry name" value="SM22CALPONIN"/>
</dbReference>
<dbReference type="RefSeq" id="XP_062878469.1">
    <property type="nucleotide sequence ID" value="XM_063022399.1"/>
</dbReference>
<keyword evidence="3" id="KW-1185">Reference proteome</keyword>
<dbReference type="Gene3D" id="1.10.418.10">
    <property type="entry name" value="Calponin-like domain"/>
    <property type="match status" value="1"/>
</dbReference>
<dbReference type="AlphaFoldDB" id="A0AAX4HBZ1"/>
<dbReference type="SMART" id="SM00033">
    <property type="entry name" value="CH"/>
    <property type="match status" value="1"/>
</dbReference>
<evidence type="ECO:0000313" key="2">
    <source>
        <dbReference type="EMBL" id="WPK26087.1"/>
    </source>
</evidence>
<dbReference type="InterPro" id="IPR001715">
    <property type="entry name" value="CH_dom"/>
</dbReference>
<sequence>MKYTSEFDPATQSAATNIDQDVGASRAEKYKNTQKEVLAWIFEVLNVSNEKQREYTDAGADLVDILKDGQLLCQIGNKYGLDLSPTAKCRNSRMPFVQMENIMFFLQFCEMVGVAHDEIFQTIDLFERKDPYQVVVTLMAFSRLASQKRPGVFKTAIGPRAARVKPQVPVKPFKLRL</sequence>
<dbReference type="KEGG" id="asau:88174496"/>
<dbReference type="GeneID" id="88174496"/>
<evidence type="ECO:0000313" key="3">
    <source>
        <dbReference type="Proteomes" id="UP001338582"/>
    </source>
</evidence>
<dbReference type="PANTHER" id="PTHR47385:SF14">
    <property type="entry name" value="TRANSGELIN"/>
    <property type="match status" value="1"/>
</dbReference>
<dbReference type="InterPro" id="IPR036872">
    <property type="entry name" value="CH_dom_sf"/>
</dbReference>
<dbReference type="InterPro" id="IPR003096">
    <property type="entry name" value="SM22_calponin"/>
</dbReference>
<reference evidence="2 3" key="1">
    <citation type="submission" date="2023-10" db="EMBL/GenBank/DDBJ databases">
        <title>Draft Genome Sequence of Candida saopaulonensis from a very Premature Infant with Sepsis.</title>
        <authorList>
            <person name="Ning Y."/>
            <person name="Dai R."/>
            <person name="Xiao M."/>
            <person name="Xu Y."/>
            <person name="Yan Q."/>
            <person name="Zhang L."/>
        </authorList>
    </citation>
    <scope>NUCLEOTIDE SEQUENCE [LARGE SCALE GENOMIC DNA]</scope>
    <source>
        <strain evidence="2 3">19XY460</strain>
    </source>
</reference>
<dbReference type="InterPro" id="IPR050606">
    <property type="entry name" value="Calponin-like"/>
</dbReference>
<dbReference type="Pfam" id="PF00307">
    <property type="entry name" value="CH"/>
    <property type="match status" value="1"/>
</dbReference>
<dbReference type="GO" id="GO:0007015">
    <property type="term" value="P:actin filament organization"/>
    <property type="evidence" value="ECO:0007669"/>
    <property type="project" value="TreeGrafter"/>
</dbReference>
<dbReference type="SUPFAM" id="SSF47576">
    <property type="entry name" value="Calponin-homology domain, CH-domain"/>
    <property type="match status" value="1"/>
</dbReference>
<dbReference type="Proteomes" id="UP001338582">
    <property type="component" value="Chromosome 4"/>
</dbReference>
<dbReference type="PANTHER" id="PTHR47385">
    <property type="entry name" value="CALPONIN"/>
    <property type="match status" value="1"/>
</dbReference>
<name>A0AAX4HBZ1_9ASCO</name>
<protein>
    <recommendedName>
        <fullName evidence="1">Calponin-homology (CH) domain-containing protein</fullName>
    </recommendedName>
</protein>
<dbReference type="EMBL" id="CP138897">
    <property type="protein sequence ID" value="WPK26087.1"/>
    <property type="molecule type" value="Genomic_DNA"/>
</dbReference>
<dbReference type="PROSITE" id="PS50021">
    <property type="entry name" value="CH"/>
    <property type="match status" value="1"/>
</dbReference>